<dbReference type="RefSeq" id="WP_106660556.1">
    <property type="nucleotide sequence ID" value="NZ_PJEO01000051.1"/>
</dbReference>
<dbReference type="InterPro" id="IPR001509">
    <property type="entry name" value="Epimerase_deHydtase"/>
</dbReference>
<dbReference type="Proteomes" id="UP000233435">
    <property type="component" value="Unassembled WGS sequence"/>
</dbReference>
<evidence type="ECO:0000313" key="4">
    <source>
        <dbReference type="EMBL" id="PKQ44272.1"/>
    </source>
</evidence>
<keyword evidence="1" id="KW-0560">Oxidoreductase</keyword>
<evidence type="ECO:0000256" key="2">
    <source>
        <dbReference type="ARBA" id="ARBA00023445"/>
    </source>
</evidence>
<dbReference type="Gene3D" id="3.40.50.720">
    <property type="entry name" value="NAD(P)-binding Rossmann-like Domain"/>
    <property type="match status" value="1"/>
</dbReference>
<evidence type="ECO:0000313" key="5">
    <source>
        <dbReference type="Proteomes" id="UP000233435"/>
    </source>
</evidence>
<evidence type="ECO:0000256" key="1">
    <source>
        <dbReference type="ARBA" id="ARBA00023002"/>
    </source>
</evidence>
<name>A0A2N3HHA6_9FLAO</name>
<dbReference type="InterPro" id="IPR050425">
    <property type="entry name" value="NAD(P)_dehydrat-like"/>
</dbReference>
<proteinExistence type="inferred from homology"/>
<dbReference type="PANTHER" id="PTHR10366">
    <property type="entry name" value="NAD DEPENDENT EPIMERASE/DEHYDRATASE"/>
    <property type="match status" value="1"/>
</dbReference>
<dbReference type="Pfam" id="PF01370">
    <property type="entry name" value="Epimerase"/>
    <property type="match status" value="1"/>
</dbReference>
<feature type="domain" description="NAD-dependent epimerase/dehydratase" evidence="3">
    <location>
        <begin position="6"/>
        <end position="258"/>
    </location>
</feature>
<evidence type="ECO:0000259" key="3">
    <source>
        <dbReference type="Pfam" id="PF01370"/>
    </source>
</evidence>
<dbReference type="OrthoDB" id="9778052at2"/>
<gene>
    <name evidence="4" type="ORF">CSW08_14325</name>
</gene>
<reference evidence="4 5" key="1">
    <citation type="submission" date="2017-12" db="EMBL/GenBank/DDBJ databases">
        <title>Confluentibacter flavum sp. nov., isolated from the saline lake.</title>
        <authorList>
            <person name="Yu L."/>
        </authorList>
    </citation>
    <scope>NUCLEOTIDE SEQUENCE [LARGE SCALE GENOMIC DNA]</scope>
    <source>
        <strain evidence="4 5">3B</strain>
    </source>
</reference>
<dbReference type="SUPFAM" id="SSF51735">
    <property type="entry name" value="NAD(P)-binding Rossmann-fold domains"/>
    <property type="match status" value="1"/>
</dbReference>
<dbReference type="EMBL" id="PJEO01000051">
    <property type="protein sequence ID" value="PKQ44272.1"/>
    <property type="molecule type" value="Genomic_DNA"/>
</dbReference>
<accession>A0A2N3HHA6</accession>
<dbReference type="PANTHER" id="PTHR10366:SF564">
    <property type="entry name" value="STEROL-4-ALPHA-CARBOXYLATE 3-DEHYDROGENASE, DECARBOXYLATING"/>
    <property type="match status" value="1"/>
</dbReference>
<sequence length="312" mass="34746">MKKVGIIGGSGFIGSYITKQFLENDYEVKVSATDISREDKYEHLMTLKNSENLYISELNVENKAALADFVNDCDMVIHSGTPFQLSVDDVQKDLFIPTIKGTENFLEVINKTPSIKKVVLIASVAAWNTDFPMPAGGKSFTDTFDENDARFTSEQSHPYCQAKFIANQVVENFIKNNPKTSFEISTVSPVAVMGKSLSNREDSTSTGLQFLIKNNIAPDDFIQAMYDNDVPFAIVDVADVANATFKAATTKGLHGKDYLLTSETYKVSDIRAMLNHQEPKEKAQIIYKNNLAKTDLDVDFRPVKETLNSYSN</sequence>
<protein>
    <submittedName>
        <fullName evidence="4">Dihydroflavonol 4-reductase</fullName>
    </submittedName>
</protein>
<comment type="similarity">
    <text evidence="2">Belongs to the NAD(P)-dependent epimerase/dehydratase family. Dihydroflavonol-4-reductase subfamily.</text>
</comment>
<dbReference type="AlphaFoldDB" id="A0A2N3HHA6"/>
<dbReference type="InterPro" id="IPR036291">
    <property type="entry name" value="NAD(P)-bd_dom_sf"/>
</dbReference>
<keyword evidence="5" id="KW-1185">Reference proteome</keyword>
<dbReference type="GO" id="GO:0016616">
    <property type="term" value="F:oxidoreductase activity, acting on the CH-OH group of donors, NAD or NADP as acceptor"/>
    <property type="evidence" value="ECO:0007669"/>
    <property type="project" value="TreeGrafter"/>
</dbReference>
<comment type="caution">
    <text evidence="4">The sequence shown here is derived from an EMBL/GenBank/DDBJ whole genome shotgun (WGS) entry which is preliminary data.</text>
</comment>
<organism evidence="4 5">
    <name type="scientific">Confluentibacter flavum</name>
    <dbReference type="NCBI Taxonomy" id="1909700"/>
    <lineage>
        <taxon>Bacteria</taxon>
        <taxon>Pseudomonadati</taxon>
        <taxon>Bacteroidota</taxon>
        <taxon>Flavobacteriia</taxon>
        <taxon>Flavobacteriales</taxon>
        <taxon>Flavobacteriaceae</taxon>
        <taxon>Confluentibacter</taxon>
    </lineage>
</organism>